<gene>
    <name evidence="1" type="ORF">SAMN05444422_101393</name>
</gene>
<reference evidence="2" key="1">
    <citation type="submission" date="2016-10" db="EMBL/GenBank/DDBJ databases">
        <authorList>
            <person name="Varghese N."/>
            <person name="Submissions S."/>
        </authorList>
    </citation>
    <scope>NUCLEOTIDE SEQUENCE [LARGE SCALE GENOMIC DNA]</scope>
    <source>
        <strain evidence="2">DSM 13078</strain>
    </source>
</reference>
<dbReference type="EMBL" id="FOKW01000001">
    <property type="protein sequence ID" value="SFB71176.1"/>
    <property type="molecule type" value="Genomic_DNA"/>
</dbReference>
<name>A0A1I1DA22_NATHA</name>
<proteinExistence type="predicted"/>
<protein>
    <recommendedName>
        <fullName evidence="3">WD40-like Beta Propeller Repeat</fullName>
    </recommendedName>
</protein>
<keyword evidence="2" id="KW-1185">Reference proteome</keyword>
<accession>A0A1I1DA22</accession>
<evidence type="ECO:0008006" key="3">
    <source>
        <dbReference type="Google" id="ProtNLM"/>
    </source>
</evidence>
<dbReference type="AlphaFoldDB" id="A0A1I1DA22"/>
<organism evidence="1 2">
    <name type="scientific">Natronobacterium haloterrestre</name>
    <name type="common">Halobiforma haloterrestris</name>
    <dbReference type="NCBI Taxonomy" id="148448"/>
    <lineage>
        <taxon>Archaea</taxon>
        <taxon>Methanobacteriati</taxon>
        <taxon>Methanobacteriota</taxon>
        <taxon>Stenosarchaea group</taxon>
        <taxon>Halobacteria</taxon>
        <taxon>Halobacteriales</taxon>
        <taxon>Natrialbaceae</taxon>
        <taxon>Natronobacterium</taxon>
    </lineage>
</organism>
<dbReference type="Proteomes" id="UP000199161">
    <property type="component" value="Unassembled WGS sequence"/>
</dbReference>
<evidence type="ECO:0000313" key="1">
    <source>
        <dbReference type="EMBL" id="SFB71176.1"/>
    </source>
</evidence>
<sequence>MTVSDAIPLEAFYDLTQITDLAISPEGDRVAFVATEYE</sequence>
<evidence type="ECO:0000313" key="2">
    <source>
        <dbReference type="Proteomes" id="UP000199161"/>
    </source>
</evidence>